<organism evidence="2 3">
    <name type="scientific">Saccharothrix espanaensis (strain ATCC 51144 / DSM 44229 / JCM 9112 / NBRC 15066 / NRRL 15764)</name>
    <dbReference type="NCBI Taxonomy" id="1179773"/>
    <lineage>
        <taxon>Bacteria</taxon>
        <taxon>Bacillati</taxon>
        <taxon>Actinomycetota</taxon>
        <taxon>Actinomycetes</taxon>
        <taxon>Pseudonocardiales</taxon>
        <taxon>Pseudonocardiaceae</taxon>
        <taxon>Saccharothrix</taxon>
    </lineage>
</organism>
<evidence type="ECO:0000256" key="1">
    <source>
        <dbReference type="SAM" id="Phobius"/>
    </source>
</evidence>
<feature type="transmembrane region" description="Helical" evidence="1">
    <location>
        <begin position="218"/>
        <end position="234"/>
    </location>
</feature>
<dbReference type="eggNOG" id="ENOG5033U9M">
    <property type="taxonomic scope" value="Bacteria"/>
</dbReference>
<proteinExistence type="predicted"/>
<keyword evidence="1" id="KW-0472">Membrane</keyword>
<evidence type="ECO:0000313" key="2">
    <source>
        <dbReference type="EMBL" id="CCH35621.1"/>
    </source>
</evidence>
<accession>K0KBS8</accession>
<dbReference type="AlphaFoldDB" id="K0KBS8"/>
<dbReference type="HOGENOM" id="CLU_939711_0_0_11"/>
<feature type="transmembrane region" description="Helical" evidence="1">
    <location>
        <begin position="6"/>
        <end position="25"/>
    </location>
</feature>
<dbReference type="STRING" id="1179773.BN6_84060"/>
<feature type="transmembrane region" description="Helical" evidence="1">
    <location>
        <begin position="54"/>
        <end position="75"/>
    </location>
</feature>
<name>K0KBS8_SACES</name>
<dbReference type="BioCyc" id="SESP1179773:BN6_RS42820-MONOMER"/>
<reference evidence="2 3" key="1">
    <citation type="journal article" date="2012" name="BMC Genomics">
        <title>Complete genome sequence of Saccharothrix espanaensis DSM 44229T and comparison to the other completely sequenced Pseudonocardiaceae.</title>
        <authorList>
            <person name="Strobel T."/>
            <person name="Al-Dilaimi A."/>
            <person name="Blom J."/>
            <person name="Gessner A."/>
            <person name="Kalinowski J."/>
            <person name="Luzhetska M."/>
            <person name="Puhler A."/>
            <person name="Szczepanowski R."/>
            <person name="Bechthold A."/>
            <person name="Ruckert C."/>
        </authorList>
    </citation>
    <scope>NUCLEOTIDE SEQUENCE [LARGE SCALE GENOMIC DNA]</scope>
    <source>
        <strain evidence="3">ATCC 51144 / DSM 44229 / JCM 9112 / NBRC 15066 / NRRL 15764</strain>
    </source>
</reference>
<gene>
    <name evidence="2" type="ordered locus">BN6_84060</name>
</gene>
<keyword evidence="1" id="KW-0812">Transmembrane</keyword>
<keyword evidence="1" id="KW-1133">Transmembrane helix</keyword>
<dbReference type="PATRIC" id="fig|1179773.3.peg.8488"/>
<feature type="transmembrane region" description="Helical" evidence="1">
    <location>
        <begin position="175"/>
        <end position="197"/>
    </location>
</feature>
<dbReference type="KEGG" id="sesp:BN6_84060"/>
<protein>
    <submittedName>
        <fullName evidence="2">Putative membrane protein</fullName>
    </submittedName>
</protein>
<sequence>MEIVLLHGLVGLAVLLVLWPTRAGATRFLRRWGVPEPTQEQETAAIRYLRTRRLLYPPLFVLVPAAATALAGPLHLASPTWGPPYDFAALIVALLLAETVVALRPVRGVRVAALTPRRWHDLVPRSAVVLLLALFGTAVVFAVADLTARPWAQHVATTAEGLSPWYRDEMLRPSGVLVLLGVLLGAVAVFGVVALAVRRAPIGDPESDAALRTRSARVVVGIGLGWAGAMASAANARLSTLYGLRFDSPDTAPAWFAVVPATGWLGMIVLIVSLGGWMWVANPAKPAAAPAVAGAV</sequence>
<dbReference type="EMBL" id="HE804045">
    <property type="protein sequence ID" value="CCH35621.1"/>
    <property type="molecule type" value="Genomic_DNA"/>
</dbReference>
<feature type="transmembrane region" description="Helical" evidence="1">
    <location>
        <begin position="87"/>
        <end position="106"/>
    </location>
</feature>
<feature type="transmembrane region" description="Helical" evidence="1">
    <location>
        <begin position="254"/>
        <end position="280"/>
    </location>
</feature>
<keyword evidence="3" id="KW-1185">Reference proteome</keyword>
<evidence type="ECO:0000313" key="3">
    <source>
        <dbReference type="Proteomes" id="UP000006281"/>
    </source>
</evidence>
<feature type="transmembrane region" description="Helical" evidence="1">
    <location>
        <begin position="127"/>
        <end position="144"/>
    </location>
</feature>
<dbReference type="Proteomes" id="UP000006281">
    <property type="component" value="Chromosome"/>
</dbReference>